<feature type="domain" description="ARB-07466-like C-terminal" evidence="1">
    <location>
        <begin position="31"/>
        <end position="115"/>
    </location>
</feature>
<keyword evidence="3" id="KW-1185">Reference proteome</keyword>
<name>A0A1P9X3J8_9BACT</name>
<evidence type="ECO:0000313" key="3">
    <source>
        <dbReference type="Proteomes" id="UP000187941"/>
    </source>
</evidence>
<dbReference type="Pfam" id="PF26571">
    <property type="entry name" value="VldE"/>
    <property type="match status" value="1"/>
</dbReference>
<dbReference type="STRING" id="1178516.AWR27_24590"/>
<protein>
    <recommendedName>
        <fullName evidence="1">ARB-07466-like C-terminal domain-containing protein</fullName>
    </recommendedName>
</protein>
<dbReference type="KEGG" id="smon:AWR27_24590"/>
<sequence length="155" mass="17859">MFVYETGLTTNRIALFFTIMEQPAPKELKRIFTKVFEDTTYCQRMEIFNPGHGPHDDGSAIDIFLNANDPDERKLADAIVRVLVSEKPRIKWGAIIWNRQTWDNRGGPVPYEQQQTMPHTDHIHIEWGPKGRMTRDFPGLEEKLATVLANHQAGE</sequence>
<evidence type="ECO:0000313" key="2">
    <source>
        <dbReference type="EMBL" id="AQG82191.1"/>
    </source>
</evidence>
<proteinExistence type="predicted"/>
<accession>A0A1P9X3J8</accession>
<gene>
    <name evidence="2" type="ORF">AWR27_24590</name>
</gene>
<dbReference type="AlphaFoldDB" id="A0A1P9X3J8"/>
<evidence type="ECO:0000259" key="1">
    <source>
        <dbReference type="Pfam" id="PF26571"/>
    </source>
</evidence>
<reference evidence="2 3" key="1">
    <citation type="submission" date="2016-01" db="EMBL/GenBank/DDBJ databases">
        <authorList>
            <person name="Oliw E.H."/>
        </authorList>
    </citation>
    <scope>NUCLEOTIDE SEQUENCE [LARGE SCALE GENOMIC DNA]</scope>
    <source>
        <strain evidence="2 3">DY10</strain>
    </source>
</reference>
<dbReference type="Proteomes" id="UP000187941">
    <property type="component" value="Chromosome"/>
</dbReference>
<dbReference type="InterPro" id="IPR058593">
    <property type="entry name" value="ARB_07466-like_C"/>
</dbReference>
<organism evidence="2 3">
    <name type="scientific">Spirosoma montaniterrae</name>
    <dbReference type="NCBI Taxonomy" id="1178516"/>
    <lineage>
        <taxon>Bacteria</taxon>
        <taxon>Pseudomonadati</taxon>
        <taxon>Bacteroidota</taxon>
        <taxon>Cytophagia</taxon>
        <taxon>Cytophagales</taxon>
        <taxon>Cytophagaceae</taxon>
        <taxon>Spirosoma</taxon>
    </lineage>
</organism>
<dbReference type="EMBL" id="CP014263">
    <property type="protein sequence ID" value="AQG82191.1"/>
    <property type="molecule type" value="Genomic_DNA"/>
</dbReference>